<feature type="compositionally biased region" description="Low complexity" evidence="8">
    <location>
        <begin position="861"/>
        <end position="880"/>
    </location>
</feature>
<feature type="compositionally biased region" description="Basic and acidic residues" evidence="8">
    <location>
        <begin position="881"/>
        <end position="891"/>
    </location>
</feature>
<keyword evidence="7" id="KW-0788">Thiol protease</keyword>
<feature type="compositionally biased region" description="Basic residues" evidence="8">
    <location>
        <begin position="940"/>
        <end position="952"/>
    </location>
</feature>
<feature type="compositionally biased region" description="Low complexity" evidence="8">
    <location>
        <begin position="892"/>
        <end position="901"/>
    </location>
</feature>
<comment type="caution">
    <text evidence="10">The sequence shown here is derived from an EMBL/GenBank/DDBJ whole genome shotgun (WGS) entry which is preliminary data.</text>
</comment>
<dbReference type="InterPro" id="IPR050164">
    <property type="entry name" value="Peptidase_C19"/>
</dbReference>
<keyword evidence="6" id="KW-0378">Hydrolase</keyword>
<dbReference type="Pfam" id="PF00443">
    <property type="entry name" value="UCH"/>
    <property type="match status" value="1"/>
</dbReference>
<evidence type="ECO:0000256" key="5">
    <source>
        <dbReference type="ARBA" id="ARBA00022786"/>
    </source>
</evidence>
<comment type="catalytic activity">
    <reaction evidence="1">
        <text>Thiol-dependent hydrolysis of ester, thioester, amide, peptide and isopeptide bonds formed by the C-terminal Gly of ubiquitin (a 76-residue protein attached to proteins as an intracellular targeting signal).</text>
        <dbReference type="EC" id="3.4.19.12"/>
    </reaction>
</comment>
<feature type="region of interest" description="Disordered" evidence="8">
    <location>
        <begin position="793"/>
        <end position="955"/>
    </location>
</feature>
<dbReference type="InterPro" id="IPR018200">
    <property type="entry name" value="USP_CS"/>
</dbReference>
<feature type="compositionally biased region" description="Basic and acidic residues" evidence="8">
    <location>
        <begin position="384"/>
        <end position="396"/>
    </location>
</feature>
<feature type="domain" description="USP" evidence="9">
    <location>
        <begin position="30"/>
        <end position="1035"/>
    </location>
</feature>
<evidence type="ECO:0000256" key="8">
    <source>
        <dbReference type="SAM" id="MobiDB-lite"/>
    </source>
</evidence>
<proteinExistence type="inferred from homology"/>
<sequence>MAKQKTATLQEQYRARKQQEEQERLSLLPPGLINHGNTCFMNSVLQGLLATRLLGQLVHFEPIPPRIQEHSNTLLASQRSPQLTNGHQLGGIYEQSWVDSMPIGDVFITVMYRAWEAQRLRRRDIQSPKPLLTALGRKYDQYFDFAQQDAHEFLRILLDAMRMEEFDVIKKRQPPPEKKPKRPRRRTTITPNNIHSISDETDPAPPDESTRLMSLSDMLFGGQLTSILVCQKCKHVSQTYEDFNDLSLSIKPEDYAKEKRRDRLKKLARKMGMVGGRAGKGKRAVSAASAAPSDLTITPPLPATDPRPLPPHPPVEISVDPPISGIRASSVPPSPNPGGIADEPPFSPDSSRRRSLDGLTSGGSSGGRNTVTDDDEDDAAVTPKIERSKSKDKDGWARISRRISMSVGIGKKEKEKGEDKGKDKSKGKERSSRSTSRKSIDLHKPIPVVNVNSDSPAIRLSRPSISPERPQSSPPLFLKRASQDLITRAKSKSRPQSISPTPSHEAVPTLPGTATVLPAPAPSLHPLAKISSTTAPYPRAKSPRPPKPSKAEEEYLRAILADVQTSSHGIGGNNPFDFLTSWHHHPSANGNGEEGAGPSMASFVGGGSTGSSSAIPFVGSSASLPSTSTPTSASSPGSAWLAKWGQFPLAGVEECLKMFTAVEVLDGENMERKIREENGNGGDESEDEEDSDSDSEDDGSEDGDEGESEGDTSSVTRSGEESDGGSGSGSGLYAHENRSGAFSVFSSPPAVAGSSNDTDRPSLRKGSSDLDVTDQMGQSPWDVVVKSIPSIYTTSAEDGRDSPSLLGASPTDADRTAKHSPVINGEVLLSVPTLASSKSPTADSETDVSSPMDYGSDGGESDSISISTDVSSSTDPSTAEAKPEAADEKPHQSQQPSPLSPVRAPELAVTTPPPPRVKSLLRSPPEIQTQTGSSSNDKSKRGRSKSKPKQKQKPVIMRPAYKRYLIATPPPILVIHLKRFQQINKNPIMSFSTGFKKLEDYVAFPEYFDLTPFLAPRKEDFGLGGKAGAGGGDKF</sequence>
<dbReference type="GO" id="GO:0005829">
    <property type="term" value="C:cytosol"/>
    <property type="evidence" value="ECO:0007669"/>
    <property type="project" value="TreeGrafter"/>
</dbReference>
<dbReference type="EMBL" id="JAACJN010000020">
    <property type="protein sequence ID" value="KAF5389696.1"/>
    <property type="molecule type" value="Genomic_DNA"/>
</dbReference>
<evidence type="ECO:0000256" key="1">
    <source>
        <dbReference type="ARBA" id="ARBA00000707"/>
    </source>
</evidence>
<dbReference type="InterPro" id="IPR001394">
    <property type="entry name" value="Peptidase_C19_UCH"/>
</dbReference>
<dbReference type="SUPFAM" id="SSF54001">
    <property type="entry name" value="Cysteine proteinases"/>
    <property type="match status" value="1"/>
</dbReference>
<dbReference type="GO" id="GO:0005634">
    <property type="term" value="C:nucleus"/>
    <property type="evidence" value="ECO:0007669"/>
    <property type="project" value="TreeGrafter"/>
</dbReference>
<comment type="similarity">
    <text evidence="2">Belongs to the peptidase C19 family.</text>
</comment>
<dbReference type="AlphaFoldDB" id="A0A8H5HUR4"/>
<dbReference type="OrthoDB" id="420187at2759"/>
<name>A0A8H5HUR4_9AGAR</name>
<feature type="compositionally biased region" description="Basic and acidic residues" evidence="8">
    <location>
        <begin position="757"/>
        <end position="768"/>
    </location>
</feature>
<evidence type="ECO:0000256" key="4">
    <source>
        <dbReference type="ARBA" id="ARBA00022670"/>
    </source>
</evidence>
<feature type="compositionally biased region" description="Pro residues" evidence="8">
    <location>
        <begin position="299"/>
        <end position="314"/>
    </location>
</feature>
<feature type="compositionally biased region" description="Basic and acidic residues" evidence="8">
    <location>
        <begin position="410"/>
        <end position="444"/>
    </location>
</feature>
<feature type="region of interest" description="Disordered" evidence="8">
    <location>
        <begin position="1"/>
        <end position="21"/>
    </location>
</feature>
<evidence type="ECO:0000259" key="9">
    <source>
        <dbReference type="PROSITE" id="PS50235"/>
    </source>
</evidence>
<dbReference type="GO" id="GO:0006508">
    <property type="term" value="P:proteolysis"/>
    <property type="evidence" value="ECO:0007669"/>
    <property type="project" value="UniProtKB-KW"/>
</dbReference>
<dbReference type="PANTHER" id="PTHR24006">
    <property type="entry name" value="UBIQUITIN CARBOXYL-TERMINAL HYDROLASE"/>
    <property type="match status" value="1"/>
</dbReference>
<dbReference type="Proteomes" id="UP000518752">
    <property type="component" value="Unassembled WGS sequence"/>
</dbReference>
<dbReference type="GO" id="GO:0004843">
    <property type="term" value="F:cysteine-type deubiquitinase activity"/>
    <property type="evidence" value="ECO:0007669"/>
    <property type="project" value="UniProtKB-EC"/>
</dbReference>
<feature type="compositionally biased region" description="Polar residues" evidence="8">
    <location>
        <begin position="833"/>
        <end position="849"/>
    </location>
</feature>
<dbReference type="PANTHER" id="PTHR24006:SF888">
    <property type="entry name" value="UBIQUITIN CARBOXYL-TERMINAL HYDROLASE 30"/>
    <property type="match status" value="1"/>
</dbReference>
<evidence type="ECO:0000256" key="6">
    <source>
        <dbReference type="ARBA" id="ARBA00022801"/>
    </source>
</evidence>
<accession>A0A8H5HUR4</accession>
<evidence type="ECO:0000256" key="2">
    <source>
        <dbReference type="ARBA" id="ARBA00009085"/>
    </source>
</evidence>
<dbReference type="PROSITE" id="PS00972">
    <property type="entry name" value="USP_1"/>
    <property type="match status" value="1"/>
</dbReference>
<feature type="compositionally biased region" description="Basic and acidic residues" evidence="8">
    <location>
        <begin position="168"/>
        <end position="178"/>
    </location>
</feature>
<feature type="region of interest" description="Disordered" evidence="8">
    <location>
        <begin position="670"/>
        <end position="781"/>
    </location>
</feature>
<dbReference type="Gene3D" id="3.90.70.10">
    <property type="entry name" value="Cysteine proteinases"/>
    <property type="match status" value="2"/>
</dbReference>
<evidence type="ECO:0000313" key="10">
    <source>
        <dbReference type="EMBL" id="KAF5389696.1"/>
    </source>
</evidence>
<feature type="region of interest" description="Disordered" evidence="8">
    <location>
        <begin position="584"/>
        <end position="610"/>
    </location>
</feature>
<evidence type="ECO:0000313" key="11">
    <source>
        <dbReference type="Proteomes" id="UP000518752"/>
    </source>
</evidence>
<keyword evidence="5" id="KW-0833">Ubl conjugation pathway</keyword>
<evidence type="ECO:0000256" key="3">
    <source>
        <dbReference type="ARBA" id="ARBA00012759"/>
    </source>
</evidence>
<dbReference type="GO" id="GO:0016579">
    <property type="term" value="P:protein deubiquitination"/>
    <property type="evidence" value="ECO:0007669"/>
    <property type="project" value="InterPro"/>
</dbReference>
<dbReference type="InterPro" id="IPR038765">
    <property type="entry name" value="Papain-like_cys_pep_sf"/>
</dbReference>
<reference evidence="10 11" key="1">
    <citation type="journal article" date="2020" name="ISME J.">
        <title>Uncovering the hidden diversity of litter-decomposition mechanisms in mushroom-forming fungi.</title>
        <authorList>
            <person name="Floudas D."/>
            <person name="Bentzer J."/>
            <person name="Ahren D."/>
            <person name="Johansson T."/>
            <person name="Persson P."/>
            <person name="Tunlid A."/>
        </authorList>
    </citation>
    <scope>NUCLEOTIDE SEQUENCE [LARGE SCALE GENOMIC DNA]</scope>
    <source>
        <strain evidence="10 11">CBS 406.79</strain>
    </source>
</reference>
<feature type="region of interest" description="Disordered" evidence="8">
    <location>
        <begin position="168"/>
        <end position="208"/>
    </location>
</feature>
<dbReference type="EC" id="3.4.19.12" evidence="3"/>
<feature type="compositionally biased region" description="Polar residues" evidence="8">
    <location>
        <begin position="1"/>
        <end position="11"/>
    </location>
</feature>
<keyword evidence="4" id="KW-0645">Protease</keyword>
<protein>
    <recommendedName>
        <fullName evidence="3">ubiquitinyl hydrolase 1</fullName>
        <ecNumber evidence="3">3.4.19.12</ecNumber>
    </recommendedName>
</protein>
<organism evidence="10 11">
    <name type="scientific">Collybiopsis confluens</name>
    <dbReference type="NCBI Taxonomy" id="2823264"/>
    <lineage>
        <taxon>Eukaryota</taxon>
        <taxon>Fungi</taxon>
        <taxon>Dikarya</taxon>
        <taxon>Basidiomycota</taxon>
        <taxon>Agaricomycotina</taxon>
        <taxon>Agaricomycetes</taxon>
        <taxon>Agaricomycetidae</taxon>
        <taxon>Agaricales</taxon>
        <taxon>Marasmiineae</taxon>
        <taxon>Omphalotaceae</taxon>
        <taxon>Collybiopsis</taxon>
    </lineage>
</organism>
<feature type="region of interest" description="Disordered" evidence="8">
    <location>
        <begin position="272"/>
        <end position="551"/>
    </location>
</feature>
<feature type="compositionally biased region" description="Acidic residues" evidence="8">
    <location>
        <begin position="683"/>
        <end position="710"/>
    </location>
</feature>
<dbReference type="InterPro" id="IPR028889">
    <property type="entry name" value="USP"/>
</dbReference>
<gene>
    <name evidence="10" type="ORF">D9757_006057</name>
</gene>
<keyword evidence="11" id="KW-1185">Reference proteome</keyword>
<dbReference type="PROSITE" id="PS50235">
    <property type="entry name" value="USP_3"/>
    <property type="match status" value="1"/>
</dbReference>
<evidence type="ECO:0000256" key="7">
    <source>
        <dbReference type="ARBA" id="ARBA00022807"/>
    </source>
</evidence>